<dbReference type="Gene3D" id="2.40.10.120">
    <property type="match status" value="1"/>
</dbReference>
<dbReference type="Gene3D" id="2.60.120.580">
    <property type="entry name" value="Acetamidase/Formamidase-like domains"/>
    <property type="match status" value="1"/>
</dbReference>
<dbReference type="Gene3D" id="3.10.28.20">
    <property type="entry name" value="Acetamidase/Formamidase-like domains"/>
    <property type="match status" value="1"/>
</dbReference>
<dbReference type="InterPro" id="IPR004304">
    <property type="entry name" value="FmdA_AmdA"/>
</dbReference>
<dbReference type="PANTHER" id="PTHR31891:SF1">
    <property type="entry name" value="FORMAMIDASE C869.04-RELATED"/>
    <property type="match status" value="1"/>
</dbReference>
<protein>
    <submittedName>
        <fullName evidence="1">Acetamidase</fullName>
    </submittedName>
</protein>
<dbReference type="Pfam" id="PF03069">
    <property type="entry name" value="FmdA_AmdA"/>
    <property type="match status" value="2"/>
</dbReference>
<dbReference type="SUPFAM" id="SSF141130">
    <property type="entry name" value="Acetamidase/Formamidase-like"/>
    <property type="match status" value="1"/>
</dbReference>
<dbReference type="PANTHER" id="PTHR31891">
    <property type="entry name" value="FORMAMIDASE C869.04-RELATED"/>
    <property type="match status" value="1"/>
</dbReference>
<organism evidence="1 2">
    <name type="scientific">Isachenkonia alkalipeptolytica</name>
    <dbReference type="NCBI Taxonomy" id="2565777"/>
    <lineage>
        <taxon>Bacteria</taxon>
        <taxon>Bacillati</taxon>
        <taxon>Bacillota</taxon>
        <taxon>Clostridia</taxon>
        <taxon>Eubacteriales</taxon>
        <taxon>Clostridiaceae</taxon>
        <taxon>Isachenkonia</taxon>
    </lineage>
</organism>
<sequence>MKKISKDQHVFMMDKEHPPVLKVKSGSVVTFETYDCFQNQITKEAQSMEALDWGHVNPATGPLFIEEAEPGDVLEINIQRIAVNSSGVLAAIPDAGLLGDQVKTSKFKILPIKGDKVLFDENIELPLEPMIGVIGVAPEGEGVPCGTPGAHGGNMDNKKIKEGATVFLPVHQKGALLSMGDLHGAMGDGEIMVSGVEVGGEVTVQVKVIKDHSINNPMVEDSEYFYTVASHRELLAAVKIATEDMQKLVMKELELSFNEAGMLLSAAGNAEICQVVDPLVTARFGFPKYLMKHLIFK</sequence>
<accession>A0AA43XIP7</accession>
<name>A0AA43XIP7_9CLOT</name>
<evidence type="ECO:0000313" key="2">
    <source>
        <dbReference type="Proteomes" id="UP000449710"/>
    </source>
</evidence>
<dbReference type="RefSeq" id="WP_160718604.1">
    <property type="nucleotide sequence ID" value="NZ_SUMG01000002.1"/>
</dbReference>
<dbReference type="GO" id="GO:0016811">
    <property type="term" value="F:hydrolase activity, acting on carbon-nitrogen (but not peptide) bonds, in linear amides"/>
    <property type="evidence" value="ECO:0007669"/>
    <property type="project" value="InterPro"/>
</dbReference>
<reference evidence="1 2" key="1">
    <citation type="submission" date="2019-04" db="EMBL/GenBank/DDBJ databases">
        <title>Isachenkonia alkalipeptolytica gen. nov. sp. nov. a new anaerobic, alkiliphilic organothrophic bacterium capable to reduce synthesized ferrihydrite isolated from a soda lake.</title>
        <authorList>
            <person name="Toshchakov S.V."/>
            <person name="Zavarzina D.G."/>
            <person name="Zhilina T.N."/>
            <person name="Kostrikina N.A."/>
            <person name="Kublanov I.V."/>
        </authorList>
    </citation>
    <scope>NUCLEOTIDE SEQUENCE [LARGE SCALE GENOMIC DNA]</scope>
    <source>
        <strain evidence="1 2">Z-1701</strain>
    </source>
</reference>
<dbReference type="AlphaFoldDB" id="A0AA43XIP7"/>
<dbReference type="EMBL" id="SUMG01000002">
    <property type="protein sequence ID" value="NBG87292.1"/>
    <property type="molecule type" value="Genomic_DNA"/>
</dbReference>
<dbReference type="Proteomes" id="UP000449710">
    <property type="component" value="Unassembled WGS sequence"/>
</dbReference>
<gene>
    <name evidence="1" type="ORF">ISALK_02140</name>
</gene>
<keyword evidence="2" id="KW-1185">Reference proteome</keyword>
<evidence type="ECO:0000313" key="1">
    <source>
        <dbReference type="EMBL" id="NBG87292.1"/>
    </source>
</evidence>
<proteinExistence type="predicted"/>
<comment type="caution">
    <text evidence="1">The sequence shown here is derived from an EMBL/GenBank/DDBJ whole genome shotgun (WGS) entry which is preliminary data.</text>
</comment>